<dbReference type="PANTHER" id="PTHR43609">
    <property type="entry name" value="ACETYL-COA HYDROLASE"/>
    <property type="match status" value="1"/>
</dbReference>
<evidence type="ECO:0000256" key="2">
    <source>
        <dbReference type="PIRSR" id="PIRSR617821-1"/>
    </source>
</evidence>
<name>A0A7T2YQK6_9BURK</name>
<feature type="binding site" evidence="3">
    <location>
        <position position="385"/>
    </location>
    <ligand>
        <name>CoA</name>
        <dbReference type="ChEBI" id="CHEBI:57287"/>
    </ligand>
</feature>
<evidence type="ECO:0000259" key="4">
    <source>
        <dbReference type="Pfam" id="PF02550"/>
    </source>
</evidence>
<dbReference type="SUPFAM" id="SSF100950">
    <property type="entry name" value="NagB/RpiA/CoA transferase-like"/>
    <property type="match status" value="2"/>
</dbReference>
<keyword evidence="7" id="KW-1185">Reference proteome</keyword>
<evidence type="ECO:0000259" key="5">
    <source>
        <dbReference type="Pfam" id="PF13336"/>
    </source>
</evidence>
<dbReference type="Gene3D" id="3.40.1080.10">
    <property type="entry name" value="Glutaconate Coenzyme A-transferase"/>
    <property type="match status" value="1"/>
</dbReference>
<dbReference type="Pfam" id="PF13336">
    <property type="entry name" value="AcetylCoA_hyd_C"/>
    <property type="match status" value="1"/>
</dbReference>
<dbReference type="PANTHER" id="PTHR43609:SF1">
    <property type="entry name" value="ACETYL-COA HYDROLASE"/>
    <property type="match status" value="1"/>
</dbReference>
<feature type="binding site" evidence="3">
    <location>
        <position position="365"/>
    </location>
    <ligand>
        <name>CoA</name>
        <dbReference type="ChEBI" id="CHEBI:57287"/>
    </ligand>
</feature>
<dbReference type="InterPro" id="IPR017821">
    <property type="entry name" value="Succinate_CoA_transferase"/>
</dbReference>
<dbReference type="InterPro" id="IPR003702">
    <property type="entry name" value="ActCoA_hydro_N"/>
</dbReference>
<feature type="active site" description="5-glutamyl coenzyme A thioester intermediate" evidence="2">
    <location>
        <position position="295"/>
    </location>
</feature>
<dbReference type="GO" id="GO:0008775">
    <property type="term" value="F:acetate CoA-transferase activity"/>
    <property type="evidence" value="ECO:0007669"/>
    <property type="project" value="InterPro"/>
</dbReference>
<feature type="binding site" evidence="3">
    <location>
        <begin position="270"/>
        <end position="274"/>
    </location>
    <ligand>
        <name>CoA</name>
        <dbReference type="ChEBI" id="CHEBI:57287"/>
    </ligand>
</feature>
<gene>
    <name evidence="6" type="ORF">I6G47_22105</name>
</gene>
<dbReference type="GO" id="GO:0006084">
    <property type="term" value="P:acetyl-CoA metabolic process"/>
    <property type="evidence" value="ECO:0007669"/>
    <property type="project" value="InterPro"/>
</dbReference>
<reference evidence="6 7" key="1">
    <citation type="submission" date="2020-12" db="EMBL/GenBank/DDBJ databases">
        <title>FDA dAtabase for Regulatory Grade micrObial Sequences (FDA-ARGOS): Supporting development and validation of Infectious Disease Dx tests.</title>
        <authorList>
            <person name="Sproer C."/>
            <person name="Gronow S."/>
            <person name="Severitt S."/>
            <person name="Schroder I."/>
            <person name="Tallon L."/>
            <person name="Sadzewicz L."/>
            <person name="Zhao X."/>
            <person name="Boylan J."/>
            <person name="Ott S."/>
            <person name="Bowen H."/>
            <person name="Vavikolanu K."/>
            <person name="Mehta A."/>
            <person name="Aluvathingal J."/>
            <person name="Nadendla S."/>
            <person name="Lowell S."/>
            <person name="Myers T."/>
            <person name="Yan Y."/>
            <person name="Sichtig H."/>
        </authorList>
    </citation>
    <scope>NUCLEOTIDE SEQUENCE [LARGE SCALE GENOMIC DNA]</scope>
    <source>
        <strain evidence="6 7">FDAARGOS_890</strain>
    </source>
</reference>
<evidence type="ECO:0000256" key="3">
    <source>
        <dbReference type="PIRSR" id="PIRSR617821-2"/>
    </source>
</evidence>
<dbReference type="NCBIfam" id="TIGR03458">
    <property type="entry name" value="YgfH_subfam"/>
    <property type="match status" value="1"/>
</dbReference>
<sequence>MSLADRVRFPEFLSRTMTAEQAAALIPHGVNVGMSGFTGAGYPKALPQAIAQHAKSEHAAGRPYKINVWTGASTAAEMDGALAEAGALGQRLPFNTDPTCRARINAGEIDFIDMHLSHVAQHAWFGFLGPMSVAVVEVLGVTEDGRLIPSTAVGNNKTWLEIADKVILEVNTKPPTKMEGMHDIYYGTAIPPRRVPIALTHADDRIGEPYLRVDPAKVVAVVETHKGDRDNVFAQPDANSNLIAASIIDFLAHEMKMGRLPKEMLPIQSGVGNVANAVLAGLLTGPFENLLGFTEVLQDGMLDLLRAGKMSRASATSISLSGSAYRDFEENIDFYRERIILRPQEISNHPELVRRLGVIAMNSMIEADIYGNINSTHVMGTGMMNGIGGSGDFARNGYLSFFVTPSVAKGGKISCIVPMCSHVDHTEHDTQIIVTEQGLADLRGLSPRKRAQVIIDRCAHPDFRPQLQDYFDRAQRQGALHTPHILGEALSWHQRFVETGDMRA</sequence>
<dbReference type="Pfam" id="PF02550">
    <property type="entry name" value="AcetylCoA_hydro"/>
    <property type="match status" value="1"/>
</dbReference>
<feature type="binding site" evidence="3">
    <location>
        <position position="389"/>
    </location>
    <ligand>
        <name>CoA</name>
        <dbReference type="ChEBI" id="CHEBI:57287"/>
    </ligand>
</feature>
<dbReference type="EMBL" id="CP065748">
    <property type="protein sequence ID" value="QPS79691.1"/>
    <property type="molecule type" value="Genomic_DNA"/>
</dbReference>
<keyword evidence="6" id="KW-0378">Hydrolase</keyword>
<dbReference type="FunFam" id="3.40.1080.20:FF:000001">
    <property type="entry name" value="Acetyl-CoA hydrolase Ach1"/>
    <property type="match status" value="1"/>
</dbReference>
<dbReference type="InterPro" id="IPR037171">
    <property type="entry name" value="NagB/RpiA_transferase-like"/>
</dbReference>
<evidence type="ECO:0000313" key="7">
    <source>
        <dbReference type="Proteomes" id="UP000595064"/>
    </source>
</evidence>
<dbReference type="KEGG" id="dla:I6G47_22105"/>
<feature type="domain" description="Acetyl-CoA hydrolase/transferase N-terminal" evidence="4">
    <location>
        <begin position="12"/>
        <end position="223"/>
    </location>
</feature>
<feature type="binding site" evidence="3">
    <location>
        <position position="409"/>
    </location>
    <ligand>
        <name>CoA</name>
        <dbReference type="ChEBI" id="CHEBI:57287"/>
    </ligand>
</feature>
<dbReference type="RefSeq" id="WP_016452265.1">
    <property type="nucleotide sequence ID" value="NZ_CP065748.1"/>
</dbReference>
<keyword evidence="6" id="KW-0808">Transferase</keyword>
<organism evidence="6 7">
    <name type="scientific">Delftia lacustris</name>
    <dbReference type="NCBI Taxonomy" id="558537"/>
    <lineage>
        <taxon>Bacteria</taxon>
        <taxon>Pseudomonadati</taxon>
        <taxon>Pseudomonadota</taxon>
        <taxon>Betaproteobacteria</taxon>
        <taxon>Burkholderiales</taxon>
        <taxon>Comamonadaceae</taxon>
        <taxon>Delftia</taxon>
    </lineage>
</organism>
<dbReference type="InterPro" id="IPR026888">
    <property type="entry name" value="AcetylCoA_hyd_C"/>
</dbReference>
<accession>A0A7T2YQK6</accession>
<evidence type="ECO:0000313" key="6">
    <source>
        <dbReference type="EMBL" id="QPS79691.1"/>
    </source>
</evidence>
<proteinExistence type="inferred from homology"/>
<evidence type="ECO:0000256" key="1">
    <source>
        <dbReference type="ARBA" id="ARBA00009632"/>
    </source>
</evidence>
<dbReference type="GO" id="GO:0006083">
    <property type="term" value="P:acetate metabolic process"/>
    <property type="evidence" value="ECO:0007669"/>
    <property type="project" value="InterPro"/>
</dbReference>
<comment type="similarity">
    <text evidence="1">Belongs to the acetyl-CoA hydrolase/transferase family.</text>
</comment>
<dbReference type="InterPro" id="IPR038460">
    <property type="entry name" value="AcetylCoA_hyd_C_sf"/>
</dbReference>
<protein>
    <submittedName>
        <fullName evidence="6">Acetyl-CoA hydrolase/transferase family protein</fullName>
    </submittedName>
</protein>
<dbReference type="Gene3D" id="3.30.750.70">
    <property type="entry name" value="4-hydroxybutyrate coenzyme like domains"/>
    <property type="match status" value="1"/>
</dbReference>
<dbReference type="GO" id="GO:0003986">
    <property type="term" value="F:acetyl-CoA hydrolase activity"/>
    <property type="evidence" value="ECO:0007669"/>
    <property type="project" value="TreeGrafter"/>
</dbReference>
<dbReference type="InterPro" id="IPR046433">
    <property type="entry name" value="ActCoA_hydro"/>
</dbReference>
<dbReference type="Gene3D" id="3.40.1080.20">
    <property type="entry name" value="Acetyl-CoA hydrolase/transferase C-terminal domain"/>
    <property type="match status" value="1"/>
</dbReference>
<dbReference type="AlphaFoldDB" id="A0A7T2YQK6"/>
<feature type="domain" description="Acetyl-CoA hydrolase/transferase C-terminal" evidence="5">
    <location>
        <begin position="328"/>
        <end position="470"/>
    </location>
</feature>
<dbReference type="Proteomes" id="UP000595064">
    <property type="component" value="Chromosome"/>
</dbReference>